<name>A0ABV4BP47_9CLOT</name>
<dbReference type="EMBL" id="JBGEWD010000005">
    <property type="protein sequence ID" value="MEY8000007.1"/>
    <property type="molecule type" value="Genomic_DNA"/>
</dbReference>
<keyword evidence="2" id="KW-1185">Reference proteome</keyword>
<dbReference type="RefSeq" id="WP_369703894.1">
    <property type="nucleotide sequence ID" value="NZ_JBGEWD010000005.1"/>
</dbReference>
<sequence length="56" mass="6576">MKNNELELISSKGFKRYDDMYKIIDFLNKNLSNYGIVLGVSEKSNKSVINIYKENR</sequence>
<reference evidence="1 2" key="1">
    <citation type="submission" date="2024-08" db="EMBL/GenBank/DDBJ databases">
        <title>Clostridium lapicellarii sp. nov., and Clostridium renhuaiense sp. nov., two species isolated from the mud in a fermentation cellar used for producing sauce-flavour Chinese liquors.</title>
        <authorList>
            <person name="Yang F."/>
            <person name="Wang H."/>
            <person name="Chen L.Q."/>
            <person name="Zhou N."/>
            <person name="Lu J.J."/>
            <person name="Pu X.X."/>
            <person name="Wan B."/>
            <person name="Wang L."/>
            <person name="Liu S.J."/>
        </authorList>
    </citation>
    <scope>NUCLEOTIDE SEQUENCE [LARGE SCALE GENOMIC DNA]</scope>
    <source>
        <strain evidence="1 2">MT-5</strain>
    </source>
</reference>
<dbReference type="Pfam" id="PF14084">
    <property type="entry name" value="DUF4264"/>
    <property type="match status" value="1"/>
</dbReference>
<organism evidence="1 2">
    <name type="scientific">Clostridium moutaii</name>
    <dbReference type="NCBI Taxonomy" id="3240932"/>
    <lineage>
        <taxon>Bacteria</taxon>
        <taxon>Bacillati</taxon>
        <taxon>Bacillota</taxon>
        <taxon>Clostridia</taxon>
        <taxon>Eubacteriales</taxon>
        <taxon>Clostridiaceae</taxon>
        <taxon>Clostridium</taxon>
    </lineage>
</organism>
<dbReference type="Proteomes" id="UP001564657">
    <property type="component" value="Unassembled WGS sequence"/>
</dbReference>
<comment type="caution">
    <text evidence="1">The sequence shown here is derived from an EMBL/GenBank/DDBJ whole genome shotgun (WGS) entry which is preliminary data.</text>
</comment>
<dbReference type="InterPro" id="IPR012190">
    <property type="entry name" value="UCP036698"/>
</dbReference>
<accession>A0ABV4BP47</accession>
<protein>
    <submittedName>
        <fullName evidence="1">DUF4264 family protein</fullName>
    </submittedName>
</protein>
<proteinExistence type="predicted"/>
<evidence type="ECO:0000313" key="2">
    <source>
        <dbReference type="Proteomes" id="UP001564657"/>
    </source>
</evidence>
<evidence type="ECO:0000313" key="1">
    <source>
        <dbReference type="EMBL" id="MEY8000007.1"/>
    </source>
</evidence>
<gene>
    <name evidence="1" type="ORF">AB8U03_07310</name>
</gene>